<dbReference type="EMBL" id="CP017553">
    <property type="protein sequence ID" value="AOW00302.1"/>
    <property type="molecule type" value="Genomic_DNA"/>
</dbReference>
<dbReference type="AlphaFoldDB" id="A0A1D8N3U7"/>
<protein>
    <submittedName>
        <fullName evidence="2">Uncharacterized protein</fullName>
    </submittedName>
</protein>
<dbReference type="Proteomes" id="UP000256601">
    <property type="component" value="Unassembled WGS sequence"/>
</dbReference>
<feature type="compositionally biased region" description="Basic residues" evidence="1">
    <location>
        <begin position="426"/>
        <end position="436"/>
    </location>
</feature>
<evidence type="ECO:0000313" key="2">
    <source>
        <dbReference type="EMBL" id="AOW00302.1"/>
    </source>
</evidence>
<accession>A0A1D8N3U7</accession>
<dbReference type="Proteomes" id="UP000182444">
    <property type="component" value="Chromosome 1A"/>
</dbReference>
<evidence type="ECO:0000313" key="3">
    <source>
        <dbReference type="EMBL" id="RDW22679.1"/>
    </source>
</evidence>
<dbReference type="VEuPathDB" id="FungiDB:YALI1_A05884g"/>
<reference evidence="2 4" key="1">
    <citation type="journal article" date="2016" name="PLoS ONE">
        <title>Sequence Assembly of Yarrowia lipolytica Strain W29/CLIB89 Shows Transposable Element Diversity.</title>
        <authorList>
            <person name="Magnan C."/>
            <person name="Yu J."/>
            <person name="Chang I."/>
            <person name="Jahn E."/>
            <person name="Kanomata Y."/>
            <person name="Wu J."/>
            <person name="Zeller M."/>
            <person name="Oakes M."/>
            <person name="Baldi P."/>
            <person name="Sandmeyer S."/>
        </authorList>
    </citation>
    <scope>NUCLEOTIDE SEQUENCE [LARGE SCALE GENOMIC DNA]</scope>
    <source>
        <strain evidence="2">CLIB89</strain>
        <strain evidence="4">CLIB89(W29)</strain>
    </source>
</reference>
<proteinExistence type="predicted"/>
<dbReference type="VEuPathDB" id="FungiDB:YALI0_A06061g"/>
<evidence type="ECO:0000256" key="1">
    <source>
        <dbReference type="SAM" id="MobiDB-lite"/>
    </source>
</evidence>
<sequence>MSPPDCTPVRNISTVGANSFIDLIVARVLVIRDGRFFTLTDFGSRQLSGMTAEVVVNFSDEWRPSPLLKVGNVVVLRGFKKMRGHKKGNSMLYFNRAKSGVMFYNAQKQVYGKHFLGQAGRIEEFSRGSDNHRYVVSLIDDWKDDPRAVPMKKTPTPRAVSTKMSLKEAYDRFDTTRLVTINGKLNLGDDGLFYLTDSIDCTVSLEGFRVEERLKQQLRHEDTSYIQITNAKCQARTRDQKDKTKMRVKITDISTISTLIPIERRHLKEKLTPKPLPTSYLATPDQSLDAISSLENIDVWEPEEDELDSIFAGVTEAKFDKSVPSEAPQTPKSQVHIGSESDEDDSLESFTDFIYHGPRPDRVDLSSPLVSGRSITKRNVPPQSGQPIMTSTPKAQGSRSPPHDSTKQLFQCVSGSSESDPFSSPVRKRPKIDRST</sequence>
<organism evidence="2 4">
    <name type="scientific">Yarrowia lipolytica</name>
    <name type="common">Candida lipolytica</name>
    <dbReference type="NCBI Taxonomy" id="4952"/>
    <lineage>
        <taxon>Eukaryota</taxon>
        <taxon>Fungi</taxon>
        <taxon>Dikarya</taxon>
        <taxon>Ascomycota</taxon>
        <taxon>Saccharomycotina</taxon>
        <taxon>Dipodascomycetes</taxon>
        <taxon>Dipodascales</taxon>
        <taxon>Dipodascales incertae sedis</taxon>
        <taxon>Yarrowia</taxon>
    </lineage>
</organism>
<evidence type="ECO:0000313" key="5">
    <source>
        <dbReference type="Proteomes" id="UP000256601"/>
    </source>
</evidence>
<evidence type="ECO:0000313" key="4">
    <source>
        <dbReference type="Proteomes" id="UP000182444"/>
    </source>
</evidence>
<gene>
    <name evidence="3" type="ORF">B0I71DRAFT_23220</name>
    <name evidence="2" type="ORF">YALI1_A05884g</name>
</gene>
<dbReference type="KEGG" id="yli:2906403"/>
<name>A0A1D8N3U7_YARLL</name>
<feature type="compositionally biased region" description="Polar residues" evidence="1">
    <location>
        <begin position="381"/>
        <end position="399"/>
    </location>
</feature>
<feature type="compositionally biased region" description="Low complexity" evidence="1">
    <location>
        <begin position="414"/>
        <end position="424"/>
    </location>
</feature>
<dbReference type="GeneID" id="2906403"/>
<dbReference type="EMBL" id="KZ859174">
    <property type="protein sequence ID" value="RDW22679.1"/>
    <property type="molecule type" value="Genomic_DNA"/>
</dbReference>
<reference evidence="3 5" key="2">
    <citation type="submission" date="2018-07" db="EMBL/GenBank/DDBJ databases">
        <title>Draft Genome Assemblies for Five Robust Yarrowia lipolytica Strains Exhibiting High Lipid Production and Pentose Sugar Utilization and Sugar Alcohol Secretion from Undetoxified Lignocellulosic Biomass Hydrolysates.</title>
        <authorList>
            <consortium name="DOE Joint Genome Institute"/>
            <person name="Walker C."/>
            <person name="Ryu S."/>
            <person name="Na H."/>
            <person name="Zane M."/>
            <person name="LaButti K."/>
            <person name="Lipzen A."/>
            <person name="Haridas S."/>
            <person name="Barry K."/>
            <person name="Grigoriev I.V."/>
            <person name="Quarterman J."/>
            <person name="Slininger P."/>
            <person name="Dien B."/>
            <person name="Trinh C.T."/>
        </authorList>
    </citation>
    <scope>NUCLEOTIDE SEQUENCE [LARGE SCALE GENOMIC DNA]</scope>
    <source>
        <strain evidence="3 5">YB392</strain>
    </source>
</reference>
<feature type="region of interest" description="Disordered" evidence="1">
    <location>
        <begin position="320"/>
        <end position="345"/>
    </location>
</feature>
<feature type="region of interest" description="Disordered" evidence="1">
    <location>
        <begin position="357"/>
        <end position="436"/>
    </location>
</feature>